<dbReference type="Proteomes" id="UP000070089">
    <property type="component" value="Unassembled WGS sequence"/>
</dbReference>
<sequence length="489" mass="55066">MMSQAFVNEILQQYDTSKDQLAPKSPLSSTARRPSLTRASSSIQTRSKQKLPSTSGQPRSASRNIVTTRSASRPAGSNAGQPLAPFTPMSFTASYKSLHPHLYAQSDLPKISFKHKYDLEIVTKKYEEVSSSLNELKQTIITLRAREDIAKKELTEARVTVESRAMEIADLLCNLRQILPSVVDRDIASYMDKIDGYVGDLCSDIAINRMAGKSQFRLYSKTNTIIQNGPSDSMRQYLYRGINYNNRQADRATEQTVELLSVVAEREDALRTMKRHLDPLIAEMEFLEAEVEEKNHAQDLLSTEEEKERALEEEMKQVKAALLEAKTQINARLTEKELGKMTLPDYLNDGKVIGYIGEHLSGINDSIDANDTVCHPMIKNAFTRLYNYTLSLEHLQTKHGIRPVHSSTTSTPGLFATFEKHKAAGLRLNTLNKDQYNSAVEAPSAEFLASNGNRLRRYEPRSSIDNDIGLPVYETIVEHQYMSQKRSPI</sequence>
<name>A0A132NWV4_GIAIN</name>
<gene>
    <name evidence="3" type="ORF">QR46_1441</name>
</gene>
<protein>
    <submittedName>
        <fullName evidence="3">Uncharacterized protein</fullName>
    </submittedName>
</protein>
<feature type="coiled-coil region" evidence="1">
    <location>
        <begin position="284"/>
        <end position="328"/>
    </location>
</feature>
<accession>A0A132NWV4</accession>
<dbReference type="VEuPathDB" id="GiardiaDB:QR46_1441"/>
<reference evidence="3 4" key="1">
    <citation type="journal article" date="2015" name="Mol. Biochem. Parasitol.">
        <title>Identification of polymorphic genes for use in assemblage B genotyping assays through comparative genomics of multiple assemblage B Giardia duodenalis isolates.</title>
        <authorList>
            <person name="Wielinga C."/>
            <person name="Thompson R.C."/>
            <person name="Monis P."/>
            <person name="Ryan U."/>
        </authorList>
    </citation>
    <scope>NUCLEOTIDE SEQUENCE [LARGE SCALE GENOMIC DNA]</scope>
    <source>
        <strain evidence="3 4">BAH15c1</strain>
    </source>
</reference>
<evidence type="ECO:0000256" key="2">
    <source>
        <dbReference type="SAM" id="MobiDB-lite"/>
    </source>
</evidence>
<organism evidence="3 4">
    <name type="scientific">Giardia duodenalis assemblage B</name>
    <dbReference type="NCBI Taxonomy" id="1394984"/>
    <lineage>
        <taxon>Eukaryota</taxon>
        <taxon>Metamonada</taxon>
        <taxon>Diplomonadida</taxon>
        <taxon>Hexamitidae</taxon>
        <taxon>Giardiinae</taxon>
        <taxon>Giardia</taxon>
    </lineage>
</organism>
<feature type="region of interest" description="Disordered" evidence="2">
    <location>
        <begin position="14"/>
        <end position="83"/>
    </location>
</feature>
<evidence type="ECO:0000313" key="4">
    <source>
        <dbReference type="Proteomes" id="UP000070089"/>
    </source>
</evidence>
<comment type="caution">
    <text evidence="3">The sequence shown here is derived from an EMBL/GenBank/DDBJ whole genome shotgun (WGS) entry which is preliminary data.</text>
</comment>
<proteinExistence type="predicted"/>
<dbReference type="OrthoDB" id="10255925at2759"/>
<dbReference type="EMBL" id="JXTI01000029">
    <property type="protein sequence ID" value="KWX14556.1"/>
    <property type="molecule type" value="Genomic_DNA"/>
</dbReference>
<keyword evidence="1" id="KW-0175">Coiled coil</keyword>
<evidence type="ECO:0000313" key="3">
    <source>
        <dbReference type="EMBL" id="KWX14556.1"/>
    </source>
</evidence>
<feature type="compositionally biased region" description="Polar residues" evidence="2">
    <location>
        <begin position="26"/>
        <end position="71"/>
    </location>
</feature>
<feature type="coiled-coil region" evidence="1">
    <location>
        <begin position="119"/>
        <end position="153"/>
    </location>
</feature>
<dbReference type="AlphaFoldDB" id="A0A132NWV4"/>
<evidence type="ECO:0000256" key="1">
    <source>
        <dbReference type="SAM" id="Coils"/>
    </source>
</evidence>